<dbReference type="EMBL" id="JANBTW010000013">
    <property type="protein sequence ID" value="KAJ2679258.1"/>
    <property type="molecule type" value="Genomic_DNA"/>
</dbReference>
<keyword evidence="5 7" id="KW-0234">DNA repair</keyword>
<evidence type="ECO:0000256" key="4">
    <source>
        <dbReference type="ARBA" id="ARBA00023172"/>
    </source>
</evidence>
<reference evidence="11" key="1">
    <citation type="submission" date="2022-07" db="EMBL/GenBank/DDBJ databases">
        <title>Phylogenomic reconstructions and comparative analyses of Kickxellomycotina fungi.</title>
        <authorList>
            <person name="Reynolds N.K."/>
            <person name="Stajich J.E."/>
            <person name="Barry K."/>
            <person name="Grigoriev I.V."/>
            <person name="Crous P."/>
            <person name="Smith M.E."/>
        </authorList>
    </citation>
    <scope>NUCLEOTIDE SEQUENCE</scope>
    <source>
        <strain evidence="11">NRRL 3115</strain>
    </source>
</reference>
<comment type="function">
    <text evidence="7">Component of the SMC5-SMC6 complex, that promotes sister chromatid alignment after DNA damage and facilitates double-stranded DNA breaks (DSBs) repair via homologous recombination between sister chromatids.</text>
</comment>
<dbReference type="GO" id="GO:0006310">
    <property type="term" value="P:DNA recombination"/>
    <property type="evidence" value="ECO:0007669"/>
    <property type="project" value="UniProtKB-UniRule"/>
</dbReference>
<comment type="subcellular location">
    <subcellularLocation>
        <location evidence="1 7">Nucleus</location>
    </subcellularLocation>
</comment>
<feature type="region of interest" description="Disordered" evidence="8">
    <location>
        <begin position="150"/>
        <end position="184"/>
    </location>
</feature>
<evidence type="ECO:0000256" key="5">
    <source>
        <dbReference type="ARBA" id="ARBA00023204"/>
    </source>
</evidence>
<dbReference type="InterPro" id="IPR014854">
    <property type="entry name" value="Nse4_C"/>
</dbReference>
<evidence type="ECO:0000259" key="9">
    <source>
        <dbReference type="Pfam" id="PF08743"/>
    </source>
</evidence>
<keyword evidence="3 7" id="KW-0227">DNA damage</keyword>
<keyword evidence="4 7" id="KW-0233">DNA recombination</keyword>
<name>A0A9W8G585_9FUNG</name>
<dbReference type="Pfam" id="PF15412">
    <property type="entry name" value="Nse4-Nse3_bdg"/>
    <property type="match status" value="1"/>
</dbReference>
<dbReference type="PANTHER" id="PTHR16140:SF0">
    <property type="entry name" value="NON-STRUCTURAL MAINTENANCE OF CHROMOSOMES ELEMENT 4"/>
    <property type="match status" value="1"/>
</dbReference>
<accession>A0A9W8G585</accession>
<evidence type="ECO:0000256" key="6">
    <source>
        <dbReference type="ARBA" id="ARBA00023242"/>
    </source>
</evidence>
<evidence type="ECO:0000313" key="11">
    <source>
        <dbReference type="EMBL" id="KAJ2679258.1"/>
    </source>
</evidence>
<feature type="domain" description="Nse4/EID protein Nse3/MAGE-binding" evidence="10">
    <location>
        <begin position="64"/>
        <end position="100"/>
    </location>
</feature>
<comment type="similarity">
    <text evidence="2 7">Belongs to the NSE4 family.</text>
</comment>
<evidence type="ECO:0000256" key="7">
    <source>
        <dbReference type="RuleBase" id="RU365071"/>
    </source>
</evidence>
<sequence length="311" mass="34639">MAELDDQPIAERRRLRSKYRSLLSDAATRKNEYLSGSTALLLEDLERSNALYDAVSNPAEGVLDSKFLLISADIGAQRAHQMRLDSAAFDSLDYIDRVREALYGAPNPDEQQMAGLRPNWAAVGAAASRVSRQAPRFSCIYGPLMAEAKERRPRVKRQPAKPPAASTQQSASIETMGESDVKKQENQTTRLVQKIHKILAQVGPINLFELVINPRSFAQSVENIFYVSFLIRDGKAFIDDESGQPMIEACEPPQQDDYLSGLTKKQLIFSLDVGTWREIIDAYAIADSVIPQRVSERNDQGLSQIASQVLR</sequence>
<evidence type="ECO:0000256" key="2">
    <source>
        <dbReference type="ARBA" id="ARBA00008997"/>
    </source>
</evidence>
<dbReference type="GO" id="GO:0006281">
    <property type="term" value="P:DNA repair"/>
    <property type="evidence" value="ECO:0007669"/>
    <property type="project" value="UniProtKB-UniRule"/>
</dbReference>
<feature type="domain" description="Non-structural maintenance of chromosome element 4 C-terminal" evidence="9">
    <location>
        <begin position="204"/>
        <end position="290"/>
    </location>
</feature>
<dbReference type="GO" id="GO:0005634">
    <property type="term" value="C:nucleus"/>
    <property type="evidence" value="ECO:0007669"/>
    <property type="project" value="UniProtKB-SubCell"/>
</dbReference>
<dbReference type="PANTHER" id="PTHR16140">
    <property type="entry name" value="NON-STRUCTURAL MAINTENANCE OF CHROMOSOMES ELEMENT 4"/>
    <property type="match status" value="1"/>
</dbReference>
<keyword evidence="6 7" id="KW-0539">Nucleus</keyword>
<comment type="caution">
    <text evidence="11">The sequence shown here is derived from an EMBL/GenBank/DDBJ whole genome shotgun (WGS) entry which is preliminary data.</text>
</comment>
<dbReference type="Proteomes" id="UP001151518">
    <property type="component" value="Unassembled WGS sequence"/>
</dbReference>
<dbReference type="InterPro" id="IPR027786">
    <property type="entry name" value="Nse4/EID"/>
</dbReference>
<organism evidence="11 12">
    <name type="scientific">Coemansia spiralis</name>
    <dbReference type="NCBI Taxonomy" id="417178"/>
    <lineage>
        <taxon>Eukaryota</taxon>
        <taxon>Fungi</taxon>
        <taxon>Fungi incertae sedis</taxon>
        <taxon>Zoopagomycota</taxon>
        <taxon>Kickxellomycotina</taxon>
        <taxon>Kickxellomycetes</taxon>
        <taxon>Kickxellales</taxon>
        <taxon>Kickxellaceae</taxon>
        <taxon>Coemansia</taxon>
    </lineage>
</organism>
<proteinExistence type="inferred from homology"/>
<dbReference type="GO" id="GO:0030915">
    <property type="term" value="C:Smc5-Smc6 complex"/>
    <property type="evidence" value="ECO:0007669"/>
    <property type="project" value="UniProtKB-UniRule"/>
</dbReference>
<dbReference type="InterPro" id="IPR029225">
    <property type="entry name" value="Nse4_Nse3-bd"/>
</dbReference>
<dbReference type="Pfam" id="PF08743">
    <property type="entry name" value="Nse4_C"/>
    <property type="match status" value="1"/>
</dbReference>
<evidence type="ECO:0000256" key="1">
    <source>
        <dbReference type="ARBA" id="ARBA00004123"/>
    </source>
</evidence>
<evidence type="ECO:0000313" key="12">
    <source>
        <dbReference type="Proteomes" id="UP001151518"/>
    </source>
</evidence>
<protein>
    <recommendedName>
        <fullName evidence="7">Non-structural maintenance of chromosomes element 4</fullName>
    </recommendedName>
</protein>
<evidence type="ECO:0000256" key="8">
    <source>
        <dbReference type="SAM" id="MobiDB-lite"/>
    </source>
</evidence>
<evidence type="ECO:0000256" key="3">
    <source>
        <dbReference type="ARBA" id="ARBA00022763"/>
    </source>
</evidence>
<gene>
    <name evidence="11" type="ORF">GGI25_001614</name>
</gene>
<evidence type="ECO:0000259" key="10">
    <source>
        <dbReference type="Pfam" id="PF15412"/>
    </source>
</evidence>
<dbReference type="AlphaFoldDB" id="A0A9W8G585"/>
<dbReference type="OrthoDB" id="361242at2759"/>
<comment type="subunit">
    <text evidence="7">Component of the SMC5-SMC6 complex.</text>
</comment>